<dbReference type="GO" id="GO:0005886">
    <property type="term" value="C:plasma membrane"/>
    <property type="evidence" value="ECO:0007669"/>
    <property type="project" value="TreeGrafter"/>
</dbReference>
<dbReference type="InterPro" id="IPR003848">
    <property type="entry name" value="DUF218"/>
</dbReference>
<feature type="transmembrane region" description="Helical" evidence="1">
    <location>
        <begin position="7"/>
        <end position="28"/>
    </location>
</feature>
<proteinExistence type="predicted"/>
<dbReference type="GO" id="GO:0043164">
    <property type="term" value="P:Gram-negative-bacterium-type cell wall biogenesis"/>
    <property type="evidence" value="ECO:0007669"/>
    <property type="project" value="TreeGrafter"/>
</dbReference>
<dbReference type="CDD" id="cd06259">
    <property type="entry name" value="YdcF-like"/>
    <property type="match status" value="1"/>
</dbReference>
<dbReference type="AlphaFoldDB" id="A0A285P0W5"/>
<dbReference type="InterPro" id="IPR051599">
    <property type="entry name" value="Cell_Envelope_Assoc"/>
</dbReference>
<dbReference type="Gene3D" id="3.40.50.620">
    <property type="entry name" value="HUPs"/>
    <property type="match status" value="1"/>
</dbReference>
<keyword evidence="4" id="KW-1185">Reference proteome</keyword>
<dbReference type="GO" id="GO:0000270">
    <property type="term" value="P:peptidoglycan metabolic process"/>
    <property type="evidence" value="ECO:0007669"/>
    <property type="project" value="TreeGrafter"/>
</dbReference>
<keyword evidence="1" id="KW-0472">Membrane</keyword>
<evidence type="ECO:0000259" key="2">
    <source>
        <dbReference type="Pfam" id="PF02698"/>
    </source>
</evidence>
<dbReference type="InterPro" id="IPR014729">
    <property type="entry name" value="Rossmann-like_a/b/a_fold"/>
</dbReference>
<dbReference type="Proteomes" id="UP000218627">
    <property type="component" value="Unassembled WGS sequence"/>
</dbReference>
<dbReference type="OrthoDB" id="9782395at2"/>
<dbReference type="EMBL" id="OBEN01000003">
    <property type="protein sequence ID" value="SNZ13521.1"/>
    <property type="molecule type" value="Genomic_DNA"/>
</dbReference>
<evidence type="ECO:0000313" key="3">
    <source>
        <dbReference type="EMBL" id="SNZ13521.1"/>
    </source>
</evidence>
<keyword evidence="1" id="KW-0812">Transmembrane</keyword>
<dbReference type="Pfam" id="PF02698">
    <property type="entry name" value="DUF218"/>
    <property type="match status" value="1"/>
</dbReference>
<name>A0A285P0W5_9AQUI</name>
<reference evidence="4" key="1">
    <citation type="submission" date="2017-09" db="EMBL/GenBank/DDBJ databases">
        <authorList>
            <person name="Varghese N."/>
            <person name="Submissions S."/>
        </authorList>
    </citation>
    <scope>NUCLEOTIDE SEQUENCE [LARGE SCALE GENOMIC DNA]</scope>
    <source>
        <strain evidence="4">DSM 2913</strain>
    </source>
</reference>
<evidence type="ECO:0000313" key="4">
    <source>
        <dbReference type="Proteomes" id="UP000218627"/>
    </source>
</evidence>
<sequence length="240" mass="27484">MFFLKKILSSLFLPPGFFILAFLLISFFERKKKFTYYFSMTCALCLYLLSIEPVKDALFTPLENEFPVPERIEGDALVVLGGGSYSTGILKEDSMKRLLTALTLHKKTGLPIILSGGAENLPDAEIMKSILLDLGVDKRDMITEVRSRDTKENAMYVKKVCQERNYKRIVLITSAYHMPRAVSLFEREGLHITPYPTDFKRDMKYNLYSLLPKMSVLNDSVKALREYFALMSLKLPIQLP</sequence>
<dbReference type="RefSeq" id="WP_096601304.1">
    <property type="nucleotide sequence ID" value="NZ_OBEN01000003.1"/>
</dbReference>
<evidence type="ECO:0000256" key="1">
    <source>
        <dbReference type="SAM" id="Phobius"/>
    </source>
</evidence>
<feature type="domain" description="DUF218" evidence="2">
    <location>
        <begin position="75"/>
        <end position="228"/>
    </location>
</feature>
<protein>
    <submittedName>
        <fullName evidence="3">Uncharacterized SAM-binding protein YcdF, DUF218 family</fullName>
    </submittedName>
</protein>
<dbReference type="PANTHER" id="PTHR30336:SF4">
    <property type="entry name" value="ENVELOPE BIOGENESIS FACTOR ELYC"/>
    <property type="match status" value="1"/>
</dbReference>
<keyword evidence="1" id="KW-1133">Transmembrane helix</keyword>
<dbReference type="PANTHER" id="PTHR30336">
    <property type="entry name" value="INNER MEMBRANE PROTEIN, PROBABLE PERMEASE"/>
    <property type="match status" value="1"/>
</dbReference>
<gene>
    <name evidence="3" type="ORF">SAMN06265353_0767</name>
</gene>
<accession>A0A285P0W5</accession>
<organism evidence="3 4">
    <name type="scientific">Hydrogenobacter hydrogenophilus</name>
    <dbReference type="NCBI Taxonomy" id="35835"/>
    <lineage>
        <taxon>Bacteria</taxon>
        <taxon>Pseudomonadati</taxon>
        <taxon>Aquificota</taxon>
        <taxon>Aquificia</taxon>
        <taxon>Aquificales</taxon>
        <taxon>Aquificaceae</taxon>
        <taxon>Hydrogenobacter</taxon>
    </lineage>
</organism>
<feature type="transmembrane region" description="Helical" evidence="1">
    <location>
        <begin position="34"/>
        <end position="51"/>
    </location>
</feature>